<accession>A0A7R8VCM9</accession>
<sequence length="257" mass="28490">MTFAVPAEYFQHLDHTGQRVDRYERPELVLGTYEFIATKDYCRNNTFPQPPAVVFLLDVSYNNVKSGMVHLLCSHIKDIIKLLPRDEGADKSTMKVGFITYNNTVHFYNIKGVLAQPQMMVVGDVQDMFMPLLEGFLCDPVESEAVIDSLMEQIPAMFADTRETETILAPAIQAGLEALKASNCAGKLLVFHSSLPIAEAPGKLKNRDDRKLLGTEKEKTVLAIELNMTKAIEVYPPGQRGGGSDGQHPMVAVAFVE</sequence>
<dbReference type="InterPro" id="IPR036465">
    <property type="entry name" value="vWFA_dom_sf"/>
</dbReference>
<organism evidence="2">
    <name type="scientific">Timema douglasi</name>
    <name type="common">Walking stick</name>
    <dbReference type="NCBI Taxonomy" id="61478"/>
    <lineage>
        <taxon>Eukaryota</taxon>
        <taxon>Metazoa</taxon>
        <taxon>Ecdysozoa</taxon>
        <taxon>Arthropoda</taxon>
        <taxon>Hexapoda</taxon>
        <taxon>Insecta</taxon>
        <taxon>Pterygota</taxon>
        <taxon>Neoptera</taxon>
        <taxon>Polyneoptera</taxon>
        <taxon>Phasmatodea</taxon>
        <taxon>Timematodea</taxon>
        <taxon>Timematoidea</taxon>
        <taxon>Timematidae</taxon>
        <taxon>Timema</taxon>
    </lineage>
</organism>
<dbReference type="InterPro" id="IPR050550">
    <property type="entry name" value="SEC23_SEC24_subfamily"/>
</dbReference>
<feature type="domain" description="Sec23/Sec24 trunk" evidence="1">
    <location>
        <begin position="48"/>
        <end position="222"/>
    </location>
</feature>
<dbReference type="Gene3D" id="3.40.50.410">
    <property type="entry name" value="von Willebrand factor, type A domain"/>
    <property type="match status" value="1"/>
</dbReference>
<dbReference type="EMBL" id="OA564964">
    <property type="protein sequence ID" value="CAD7195985.1"/>
    <property type="molecule type" value="Genomic_DNA"/>
</dbReference>
<dbReference type="Pfam" id="PF04811">
    <property type="entry name" value="Sec23_trunk"/>
    <property type="match status" value="1"/>
</dbReference>
<dbReference type="GO" id="GO:0006886">
    <property type="term" value="P:intracellular protein transport"/>
    <property type="evidence" value="ECO:0007669"/>
    <property type="project" value="InterPro"/>
</dbReference>
<dbReference type="InterPro" id="IPR006896">
    <property type="entry name" value="Sec23/24_trunk_dom"/>
</dbReference>
<reference evidence="2" key="1">
    <citation type="submission" date="2020-11" db="EMBL/GenBank/DDBJ databases">
        <authorList>
            <person name="Tran Van P."/>
        </authorList>
    </citation>
    <scope>NUCLEOTIDE SEQUENCE</scope>
</reference>
<proteinExistence type="predicted"/>
<dbReference type="GO" id="GO:0030127">
    <property type="term" value="C:COPII vesicle coat"/>
    <property type="evidence" value="ECO:0007669"/>
    <property type="project" value="InterPro"/>
</dbReference>
<dbReference type="SUPFAM" id="SSF53300">
    <property type="entry name" value="vWA-like"/>
    <property type="match status" value="1"/>
</dbReference>
<name>A0A7R8VCM9_TIMDO</name>
<evidence type="ECO:0000313" key="2">
    <source>
        <dbReference type="EMBL" id="CAD7195985.1"/>
    </source>
</evidence>
<dbReference type="PANTHER" id="PTHR13803">
    <property type="entry name" value="SEC24-RELATED PROTEIN"/>
    <property type="match status" value="1"/>
</dbReference>
<dbReference type="Gene3D" id="2.30.30.380">
    <property type="entry name" value="Zn-finger domain of Sec23/24"/>
    <property type="match status" value="1"/>
</dbReference>
<dbReference type="InterPro" id="IPR036174">
    <property type="entry name" value="Znf_Sec23_Sec24_sf"/>
</dbReference>
<dbReference type="SUPFAM" id="SSF82919">
    <property type="entry name" value="Zn-finger domain of Sec23/24"/>
    <property type="match status" value="1"/>
</dbReference>
<dbReference type="GO" id="GO:0090110">
    <property type="term" value="P:COPII-coated vesicle cargo loading"/>
    <property type="evidence" value="ECO:0007669"/>
    <property type="project" value="TreeGrafter"/>
</dbReference>
<dbReference type="AlphaFoldDB" id="A0A7R8VCM9"/>
<dbReference type="PANTHER" id="PTHR13803:SF4">
    <property type="entry name" value="SECRETORY 24CD, ISOFORM C"/>
    <property type="match status" value="1"/>
</dbReference>
<gene>
    <name evidence="2" type="ORF">TDIB3V08_LOCUS2348</name>
</gene>
<dbReference type="GO" id="GO:0000149">
    <property type="term" value="F:SNARE binding"/>
    <property type="evidence" value="ECO:0007669"/>
    <property type="project" value="TreeGrafter"/>
</dbReference>
<protein>
    <recommendedName>
        <fullName evidence="1">Sec23/Sec24 trunk domain-containing protein</fullName>
    </recommendedName>
</protein>
<evidence type="ECO:0000259" key="1">
    <source>
        <dbReference type="Pfam" id="PF04811"/>
    </source>
</evidence>
<dbReference type="GO" id="GO:0070971">
    <property type="term" value="C:endoplasmic reticulum exit site"/>
    <property type="evidence" value="ECO:0007669"/>
    <property type="project" value="TreeGrafter"/>
</dbReference>
<dbReference type="GO" id="GO:0008270">
    <property type="term" value="F:zinc ion binding"/>
    <property type="evidence" value="ECO:0007669"/>
    <property type="project" value="InterPro"/>
</dbReference>